<reference evidence="1" key="2">
    <citation type="submission" date="2025-03" db="EMBL/GenBank/DDBJ databases">
        <authorList>
            <consortium name="ELIXIR-Norway"/>
            <consortium name="Elixir Norway"/>
        </authorList>
    </citation>
    <scope>NUCLEOTIDE SEQUENCE</scope>
</reference>
<gene>
    <name evidence="1" type="ORF">MRATA1EN22A_LOCUS17652</name>
</gene>
<evidence type="ECO:0000313" key="1">
    <source>
        <dbReference type="EMBL" id="CAN0399817.1"/>
    </source>
</evidence>
<sequence length="102" mass="10970">MTKKSEPSEVAGKDRRDGQYSHTNECFASGLTRLDRADAGTEIHFPRERRDVHAELRVTPEQVARVVKNPPANVGDVRDVGSVLGLGSSPGEGMAARSSILA</sequence>
<name>A0AC59ZEU0_RANTA</name>
<proteinExistence type="predicted"/>
<protein>
    <submittedName>
        <fullName evidence="1">Uncharacterized protein</fullName>
    </submittedName>
</protein>
<evidence type="ECO:0000313" key="2">
    <source>
        <dbReference type="Proteomes" id="UP001162501"/>
    </source>
</evidence>
<dbReference type="EMBL" id="OX596112">
    <property type="protein sequence ID" value="CAN0399817.1"/>
    <property type="molecule type" value="Genomic_DNA"/>
</dbReference>
<organism evidence="1 2">
    <name type="scientific">Rangifer tarandus platyrhynchus</name>
    <name type="common">Svalbard reindeer</name>
    <dbReference type="NCBI Taxonomy" id="3082113"/>
    <lineage>
        <taxon>Eukaryota</taxon>
        <taxon>Metazoa</taxon>
        <taxon>Chordata</taxon>
        <taxon>Craniata</taxon>
        <taxon>Vertebrata</taxon>
        <taxon>Euteleostomi</taxon>
        <taxon>Mammalia</taxon>
        <taxon>Eutheria</taxon>
        <taxon>Laurasiatheria</taxon>
        <taxon>Artiodactyla</taxon>
        <taxon>Ruminantia</taxon>
        <taxon>Pecora</taxon>
        <taxon>Cervidae</taxon>
        <taxon>Odocoileinae</taxon>
        <taxon>Rangifer</taxon>
    </lineage>
</organism>
<reference evidence="1" key="1">
    <citation type="submission" date="2023-05" db="EMBL/GenBank/DDBJ databases">
        <authorList>
            <consortium name="ELIXIR-Norway"/>
        </authorList>
    </citation>
    <scope>NUCLEOTIDE SEQUENCE</scope>
</reference>
<accession>A0AC59ZEU0</accession>
<dbReference type="Proteomes" id="UP001162501">
    <property type="component" value="Chromosome 28"/>
</dbReference>